<reference evidence="1" key="1">
    <citation type="submission" date="2021-06" db="EMBL/GenBank/DDBJ databases">
        <authorList>
            <person name="Kallberg Y."/>
            <person name="Tangrot J."/>
            <person name="Rosling A."/>
        </authorList>
    </citation>
    <scope>NUCLEOTIDE SEQUENCE</scope>
    <source>
        <strain evidence="1">AZ414A</strain>
    </source>
</reference>
<organism evidence="1 2">
    <name type="scientific">Diversispora eburnea</name>
    <dbReference type="NCBI Taxonomy" id="1213867"/>
    <lineage>
        <taxon>Eukaryota</taxon>
        <taxon>Fungi</taxon>
        <taxon>Fungi incertae sedis</taxon>
        <taxon>Mucoromycota</taxon>
        <taxon>Glomeromycotina</taxon>
        <taxon>Glomeromycetes</taxon>
        <taxon>Diversisporales</taxon>
        <taxon>Diversisporaceae</taxon>
        <taxon>Diversispora</taxon>
    </lineage>
</organism>
<comment type="caution">
    <text evidence="1">The sequence shown here is derived from an EMBL/GenBank/DDBJ whole genome shotgun (WGS) entry which is preliminary data.</text>
</comment>
<evidence type="ECO:0000313" key="2">
    <source>
        <dbReference type="Proteomes" id="UP000789706"/>
    </source>
</evidence>
<dbReference type="Proteomes" id="UP000789706">
    <property type="component" value="Unassembled WGS sequence"/>
</dbReference>
<dbReference type="AlphaFoldDB" id="A0A9N8ZMU6"/>
<accession>A0A9N8ZMU6</accession>
<gene>
    <name evidence="1" type="ORF">DEBURN_LOCUS4702</name>
</gene>
<proteinExistence type="predicted"/>
<evidence type="ECO:0000313" key="1">
    <source>
        <dbReference type="EMBL" id="CAG8501531.1"/>
    </source>
</evidence>
<sequence>MVEVQQSDVPELKPPSQELETQFCLHSTIGRSIHRPAPQQYISASGYEEAINFPSNGSNNRMSRTETSLSRIGNTILPTYYDRRKPTPQQSEITYNTTLRHIHENSYFNATEASSSSSIMLIWTRLNTAAIHTLEIYDCPDFIYF</sequence>
<keyword evidence="2" id="KW-1185">Reference proteome</keyword>
<name>A0A9N8ZMU6_9GLOM</name>
<protein>
    <submittedName>
        <fullName evidence="1">788_t:CDS:1</fullName>
    </submittedName>
</protein>
<dbReference type="EMBL" id="CAJVPK010000375">
    <property type="protein sequence ID" value="CAG8501531.1"/>
    <property type="molecule type" value="Genomic_DNA"/>
</dbReference>